<dbReference type="Proteomes" id="UP001311232">
    <property type="component" value="Unassembled WGS sequence"/>
</dbReference>
<name>A0AAV9R0I5_9TELE</name>
<evidence type="ECO:0000256" key="1">
    <source>
        <dbReference type="SAM" id="MobiDB-lite"/>
    </source>
</evidence>
<dbReference type="AlphaFoldDB" id="A0AAV9R0I5"/>
<protein>
    <submittedName>
        <fullName evidence="2">Uncharacterized protein</fullName>
    </submittedName>
</protein>
<proteinExistence type="predicted"/>
<reference evidence="2 3" key="1">
    <citation type="submission" date="2021-06" db="EMBL/GenBank/DDBJ databases">
        <authorList>
            <person name="Palmer J.M."/>
        </authorList>
    </citation>
    <scope>NUCLEOTIDE SEQUENCE [LARGE SCALE GENOMIC DNA]</scope>
    <source>
        <strain evidence="2 3">MEX-2019</strain>
        <tissue evidence="2">Muscle</tissue>
    </source>
</reference>
<organism evidence="2 3">
    <name type="scientific">Crenichthys baileyi</name>
    <name type="common">White River springfish</name>
    <dbReference type="NCBI Taxonomy" id="28760"/>
    <lineage>
        <taxon>Eukaryota</taxon>
        <taxon>Metazoa</taxon>
        <taxon>Chordata</taxon>
        <taxon>Craniata</taxon>
        <taxon>Vertebrata</taxon>
        <taxon>Euteleostomi</taxon>
        <taxon>Actinopterygii</taxon>
        <taxon>Neopterygii</taxon>
        <taxon>Teleostei</taxon>
        <taxon>Neoteleostei</taxon>
        <taxon>Acanthomorphata</taxon>
        <taxon>Ovalentaria</taxon>
        <taxon>Atherinomorphae</taxon>
        <taxon>Cyprinodontiformes</taxon>
        <taxon>Goodeidae</taxon>
        <taxon>Crenichthys</taxon>
    </lineage>
</organism>
<gene>
    <name evidence="2" type="ORF">CRENBAI_011295</name>
</gene>
<feature type="region of interest" description="Disordered" evidence="1">
    <location>
        <begin position="1"/>
        <end position="26"/>
    </location>
</feature>
<evidence type="ECO:0000313" key="2">
    <source>
        <dbReference type="EMBL" id="KAK5603271.1"/>
    </source>
</evidence>
<dbReference type="EMBL" id="JAHHUM010002521">
    <property type="protein sequence ID" value="KAK5603271.1"/>
    <property type="molecule type" value="Genomic_DNA"/>
</dbReference>
<evidence type="ECO:0000313" key="3">
    <source>
        <dbReference type="Proteomes" id="UP001311232"/>
    </source>
</evidence>
<keyword evidence="3" id="KW-1185">Reference proteome</keyword>
<sequence length="131" mass="14171">GFEDKPPPLPDPGLKKEGVQVDLPPSTLAEPHRGFYWLPYRSPELHREFSSPITAFQGLVEGSTAGDCGLKVGSRGLATEKQNRKGNEVHDDALAPGLLQGLNIIRLKGLLGSEHAVWGLELDCSTSNLNF</sequence>
<comment type="caution">
    <text evidence="2">The sequence shown here is derived from an EMBL/GenBank/DDBJ whole genome shotgun (WGS) entry which is preliminary data.</text>
</comment>
<accession>A0AAV9R0I5</accession>
<feature type="non-terminal residue" evidence="2">
    <location>
        <position position="1"/>
    </location>
</feature>